<dbReference type="Proteomes" id="UP000485058">
    <property type="component" value="Unassembled WGS sequence"/>
</dbReference>
<evidence type="ECO:0000313" key="1">
    <source>
        <dbReference type="EMBL" id="GFH27802.1"/>
    </source>
</evidence>
<sequence length="132" mass="14099">PVAPGRSSSSRAAKPLCAVTVLAAGTRVTNVVASPHTSPSSQAKAHYQNFASWPELCCALGCNARATEGGHVQLFRGGAPTWFIIPVCRRPHSQQGQSSTLAVKAAAQAVEDLPAFNARLMRWKQSCEKSWR</sequence>
<evidence type="ECO:0000313" key="2">
    <source>
        <dbReference type="Proteomes" id="UP000485058"/>
    </source>
</evidence>
<proteinExistence type="predicted"/>
<accession>A0A6A0A5L7</accession>
<dbReference type="AlphaFoldDB" id="A0A6A0A5L7"/>
<keyword evidence="2" id="KW-1185">Reference proteome</keyword>
<dbReference type="EMBL" id="BLLF01003624">
    <property type="protein sequence ID" value="GFH27802.1"/>
    <property type="molecule type" value="Genomic_DNA"/>
</dbReference>
<reference evidence="1 2" key="1">
    <citation type="submission" date="2020-02" db="EMBL/GenBank/DDBJ databases">
        <title>Draft genome sequence of Haematococcus lacustris strain NIES-144.</title>
        <authorList>
            <person name="Morimoto D."/>
            <person name="Nakagawa S."/>
            <person name="Yoshida T."/>
            <person name="Sawayama S."/>
        </authorList>
    </citation>
    <scope>NUCLEOTIDE SEQUENCE [LARGE SCALE GENOMIC DNA]</scope>
    <source>
        <strain evidence="1 2">NIES-144</strain>
    </source>
</reference>
<organism evidence="1 2">
    <name type="scientific">Haematococcus lacustris</name>
    <name type="common">Green alga</name>
    <name type="synonym">Haematococcus pluvialis</name>
    <dbReference type="NCBI Taxonomy" id="44745"/>
    <lineage>
        <taxon>Eukaryota</taxon>
        <taxon>Viridiplantae</taxon>
        <taxon>Chlorophyta</taxon>
        <taxon>core chlorophytes</taxon>
        <taxon>Chlorophyceae</taxon>
        <taxon>CS clade</taxon>
        <taxon>Chlamydomonadales</taxon>
        <taxon>Haematococcaceae</taxon>
        <taxon>Haematococcus</taxon>
    </lineage>
</organism>
<comment type="caution">
    <text evidence="1">The sequence shown here is derived from an EMBL/GenBank/DDBJ whole genome shotgun (WGS) entry which is preliminary data.</text>
</comment>
<protein>
    <submittedName>
        <fullName evidence="1">Uncharacterized protein</fullName>
    </submittedName>
</protein>
<name>A0A6A0A5L7_HAELA</name>
<feature type="non-terminal residue" evidence="1">
    <location>
        <position position="1"/>
    </location>
</feature>
<gene>
    <name evidence="1" type="ORF">HaLaN_26182</name>
</gene>